<accession>A0A7M2Y9B3</accession>
<name>A0A7M2Y9B3_9FLAO</name>
<dbReference type="KEGG" id="kfa:Q73A0000_05940"/>
<gene>
    <name evidence="1" type="ORF">Q73A0000_05940</name>
</gene>
<dbReference type="AlphaFoldDB" id="A0A7M2Y9B3"/>
<keyword evidence="2" id="KW-1185">Reference proteome</keyword>
<organism evidence="1 2">
    <name type="scientific">Kaistella flava</name>
    <name type="common">ex Peng et al. 2021</name>
    <dbReference type="NCBI Taxonomy" id="2038776"/>
    <lineage>
        <taxon>Bacteria</taxon>
        <taxon>Pseudomonadati</taxon>
        <taxon>Bacteroidota</taxon>
        <taxon>Flavobacteriia</taxon>
        <taxon>Flavobacteriales</taxon>
        <taxon>Weeksellaceae</taxon>
        <taxon>Chryseobacterium group</taxon>
        <taxon>Kaistella</taxon>
    </lineage>
</organism>
<reference evidence="1 2" key="1">
    <citation type="submission" date="2019-05" db="EMBL/GenBank/DDBJ databases">
        <title>Chryseobacterium sp. isolated from King George Island, maritime Antarctica.</title>
        <authorList>
            <person name="Peng X."/>
        </authorList>
    </citation>
    <scope>NUCLEOTIDE SEQUENCE [LARGE SCALE GENOMIC DNA]</scope>
    <source>
        <strain evidence="1 2">7-3A</strain>
    </source>
</reference>
<evidence type="ECO:0000313" key="1">
    <source>
        <dbReference type="EMBL" id="QOW09933.1"/>
    </source>
</evidence>
<dbReference type="RefSeq" id="WP_193813170.1">
    <property type="nucleotide sequence ID" value="NZ_CP040442.1"/>
</dbReference>
<dbReference type="Proteomes" id="UP000594195">
    <property type="component" value="Chromosome"/>
</dbReference>
<protein>
    <submittedName>
        <fullName evidence="1">Uncharacterized protein</fullName>
    </submittedName>
</protein>
<evidence type="ECO:0000313" key="2">
    <source>
        <dbReference type="Proteomes" id="UP000594195"/>
    </source>
</evidence>
<sequence length="307" mass="34729">MEKKRTLLKMVFDHARTELPQGSITTLASYLSAHFEERFGYAKNERTFARYYKSLVVNHMDYAIDEITLDHLSVYLGFKNFSEFSRKAIAKETHLKHPLQVTISDGGNEVSTLSETLSNIVINITNSPVFTLPQFIAHHKNSFGIVGFLLLGGFIANQSGYFQQQKAQPLSGTGNPVQTEIPQNPIAIPQTLISAATTAENKPYATVIVPSQERKKECMYWKEDHYEAVFCDEKIAGATIIAWDEGQYKQLKKINLPDTLTVDNALGKVWYDKSNNTLEYFTNYGIHPVNGKTLRPITKHIVENHLE</sequence>
<dbReference type="EMBL" id="CP040442">
    <property type="protein sequence ID" value="QOW09933.1"/>
    <property type="molecule type" value="Genomic_DNA"/>
</dbReference>
<proteinExistence type="predicted"/>